<evidence type="ECO:0000256" key="1">
    <source>
        <dbReference type="SAM" id="MobiDB-lite"/>
    </source>
</evidence>
<reference evidence="3" key="5">
    <citation type="submission" date="2018-04" db="UniProtKB">
        <authorList>
            <consortium name="EnsemblFungi"/>
        </authorList>
    </citation>
    <scope>IDENTIFICATION</scope>
    <source>
        <strain evidence="3">R3-111a-1</strain>
    </source>
</reference>
<sequence length="66" mass="7070">MGDVKRGPVRELEAVDGSGDSLCLSNSTTLAQHRRHHVMNSSSVHPSDHMSQSEPTSPGVEDSGDR</sequence>
<dbReference type="HOGENOM" id="CLU_2831347_0_0_1"/>
<protein>
    <submittedName>
        <fullName evidence="2 3">Uncharacterized protein</fullName>
    </submittedName>
</protein>
<keyword evidence="4" id="KW-1185">Reference proteome</keyword>
<evidence type="ECO:0000313" key="2">
    <source>
        <dbReference type="EMBL" id="EJT68007.1"/>
    </source>
</evidence>
<reference evidence="3" key="4">
    <citation type="journal article" date="2015" name="G3 (Bethesda)">
        <title>Genome sequences of three phytopathogenic species of the Magnaporthaceae family of fungi.</title>
        <authorList>
            <person name="Okagaki L.H."/>
            <person name="Nunes C.C."/>
            <person name="Sailsbery J."/>
            <person name="Clay B."/>
            <person name="Brown D."/>
            <person name="John T."/>
            <person name="Oh Y."/>
            <person name="Young N."/>
            <person name="Fitzgerald M."/>
            <person name="Haas B.J."/>
            <person name="Zeng Q."/>
            <person name="Young S."/>
            <person name="Adiconis X."/>
            <person name="Fan L."/>
            <person name="Levin J.Z."/>
            <person name="Mitchell T.K."/>
            <person name="Okubara P.A."/>
            <person name="Farman M.L."/>
            <person name="Kohn L.M."/>
            <person name="Birren B."/>
            <person name="Ma L.-J."/>
            <person name="Dean R.A."/>
        </authorList>
    </citation>
    <scope>NUCLEOTIDE SEQUENCE</scope>
    <source>
        <strain evidence="3">R3-111a-1</strain>
    </source>
</reference>
<organism evidence="2">
    <name type="scientific">Gaeumannomyces tritici (strain R3-111a-1)</name>
    <name type="common">Wheat and barley take-all root rot fungus</name>
    <name type="synonym">Gaeumannomyces graminis var. tritici</name>
    <dbReference type="NCBI Taxonomy" id="644352"/>
    <lineage>
        <taxon>Eukaryota</taxon>
        <taxon>Fungi</taxon>
        <taxon>Dikarya</taxon>
        <taxon>Ascomycota</taxon>
        <taxon>Pezizomycotina</taxon>
        <taxon>Sordariomycetes</taxon>
        <taxon>Sordariomycetidae</taxon>
        <taxon>Magnaporthales</taxon>
        <taxon>Magnaporthaceae</taxon>
        <taxon>Gaeumannomyces</taxon>
    </lineage>
</organism>
<feature type="compositionally biased region" description="Polar residues" evidence="1">
    <location>
        <begin position="39"/>
        <end position="56"/>
    </location>
</feature>
<dbReference type="EnsemblFungi" id="EJT68007">
    <property type="protein sequence ID" value="EJT68007"/>
    <property type="gene ID" value="GGTG_14416"/>
</dbReference>
<dbReference type="Proteomes" id="UP000006039">
    <property type="component" value="Unassembled WGS sequence"/>
</dbReference>
<dbReference type="EMBL" id="GL385782">
    <property type="protein sequence ID" value="EJT68007.1"/>
    <property type="molecule type" value="Genomic_DNA"/>
</dbReference>
<evidence type="ECO:0000313" key="3">
    <source>
        <dbReference type="EnsemblFungi" id="EJT68007"/>
    </source>
</evidence>
<gene>
    <name evidence="3" type="primary">20354874</name>
    <name evidence="2" type="ORF">GGTG_14416</name>
</gene>
<dbReference type="RefSeq" id="XP_009230605.1">
    <property type="nucleotide sequence ID" value="XM_009232341.1"/>
</dbReference>
<dbReference type="VEuPathDB" id="FungiDB:GGTG_14416"/>
<proteinExistence type="predicted"/>
<dbReference type="AlphaFoldDB" id="J3PLE8"/>
<feature type="compositionally biased region" description="Basic and acidic residues" evidence="1">
    <location>
        <begin position="1"/>
        <end position="13"/>
    </location>
</feature>
<name>J3PLE8_GAET3</name>
<reference evidence="4" key="1">
    <citation type="submission" date="2010-07" db="EMBL/GenBank/DDBJ databases">
        <title>The genome sequence of Gaeumannomyces graminis var. tritici strain R3-111a-1.</title>
        <authorList>
            <consortium name="The Broad Institute Genome Sequencing Platform"/>
            <person name="Ma L.-J."/>
            <person name="Dead R."/>
            <person name="Young S."/>
            <person name="Zeng Q."/>
            <person name="Koehrsen M."/>
            <person name="Alvarado L."/>
            <person name="Berlin A."/>
            <person name="Chapman S.B."/>
            <person name="Chen Z."/>
            <person name="Freedman E."/>
            <person name="Gellesch M."/>
            <person name="Goldberg J."/>
            <person name="Griggs A."/>
            <person name="Gujja S."/>
            <person name="Heilman E.R."/>
            <person name="Heiman D."/>
            <person name="Hepburn T."/>
            <person name="Howarth C."/>
            <person name="Jen D."/>
            <person name="Larson L."/>
            <person name="Mehta T."/>
            <person name="Neiman D."/>
            <person name="Pearson M."/>
            <person name="Roberts A."/>
            <person name="Saif S."/>
            <person name="Shea T."/>
            <person name="Shenoy N."/>
            <person name="Sisk P."/>
            <person name="Stolte C."/>
            <person name="Sykes S."/>
            <person name="Walk T."/>
            <person name="White J."/>
            <person name="Yandava C."/>
            <person name="Haas B."/>
            <person name="Nusbaum C."/>
            <person name="Birren B."/>
        </authorList>
    </citation>
    <scope>NUCLEOTIDE SEQUENCE [LARGE SCALE GENOMIC DNA]</scope>
    <source>
        <strain evidence="4">R3-111a-1</strain>
    </source>
</reference>
<reference evidence="2" key="2">
    <citation type="submission" date="2010-07" db="EMBL/GenBank/DDBJ databases">
        <authorList>
            <consortium name="The Broad Institute Genome Sequencing Platform"/>
            <consortium name="Broad Institute Genome Sequencing Center for Infectious Disease"/>
            <person name="Ma L.-J."/>
            <person name="Dead R."/>
            <person name="Young S."/>
            <person name="Zeng Q."/>
            <person name="Koehrsen M."/>
            <person name="Alvarado L."/>
            <person name="Berlin A."/>
            <person name="Chapman S.B."/>
            <person name="Chen Z."/>
            <person name="Freedman E."/>
            <person name="Gellesch M."/>
            <person name="Goldberg J."/>
            <person name="Griggs A."/>
            <person name="Gujja S."/>
            <person name="Heilman E.R."/>
            <person name="Heiman D."/>
            <person name="Hepburn T."/>
            <person name="Howarth C."/>
            <person name="Jen D."/>
            <person name="Larson L."/>
            <person name="Mehta T."/>
            <person name="Neiman D."/>
            <person name="Pearson M."/>
            <person name="Roberts A."/>
            <person name="Saif S."/>
            <person name="Shea T."/>
            <person name="Shenoy N."/>
            <person name="Sisk P."/>
            <person name="Stolte C."/>
            <person name="Sykes S."/>
            <person name="Walk T."/>
            <person name="White J."/>
            <person name="Yandava C."/>
            <person name="Haas B."/>
            <person name="Nusbaum C."/>
            <person name="Birren B."/>
        </authorList>
    </citation>
    <scope>NUCLEOTIDE SEQUENCE</scope>
    <source>
        <strain evidence="2">R3-111a-1</strain>
    </source>
</reference>
<accession>J3PLE8</accession>
<dbReference type="GeneID" id="20354874"/>
<feature type="region of interest" description="Disordered" evidence="1">
    <location>
        <begin position="1"/>
        <end position="66"/>
    </location>
</feature>
<evidence type="ECO:0000313" key="4">
    <source>
        <dbReference type="Proteomes" id="UP000006039"/>
    </source>
</evidence>
<reference evidence="2" key="3">
    <citation type="submission" date="2010-09" db="EMBL/GenBank/DDBJ databases">
        <title>Annotation of Gaeumannomyces graminis var. tritici R3-111a-1.</title>
        <authorList>
            <consortium name="The Broad Institute Genome Sequencing Platform"/>
            <person name="Ma L.-J."/>
            <person name="Dead R."/>
            <person name="Young S.K."/>
            <person name="Zeng Q."/>
            <person name="Gargeya S."/>
            <person name="Fitzgerald M."/>
            <person name="Haas B."/>
            <person name="Abouelleil A."/>
            <person name="Alvarado L."/>
            <person name="Arachchi H.M."/>
            <person name="Berlin A."/>
            <person name="Brown A."/>
            <person name="Chapman S.B."/>
            <person name="Chen Z."/>
            <person name="Dunbar C."/>
            <person name="Freedman E."/>
            <person name="Gearin G."/>
            <person name="Gellesch M."/>
            <person name="Goldberg J."/>
            <person name="Griggs A."/>
            <person name="Gujja S."/>
            <person name="Heiman D."/>
            <person name="Howarth C."/>
            <person name="Larson L."/>
            <person name="Lui A."/>
            <person name="MacDonald P.J.P."/>
            <person name="Mehta T."/>
            <person name="Montmayeur A."/>
            <person name="Murphy C."/>
            <person name="Neiman D."/>
            <person name="Pearson M."/>
            <person name="Priest M."/>
            <person name="Roberts A."/>
            <person name="Saif S."/>
            <person name="Shea T."/>
            <person name="Shenoy N."/>
            <person name="Sisk P."/>
            <person name="Stolte C."/>
            <person name="Sykes S."/>
            <person name="Yandava C."/>
            <person name="Wortman J."/>
            <person name="Nusbaum C."/>
            <person name="Birren B."/>
        </authorList>
    </citation>
    <scope>NUCLEOTIDE SEQUENCE</scope>
    <source>
        <strain evidence="2">R3-111a-1</strain>
    </source>
</reference>